<accession>A0A0G0N8Q5</accession>
<keyword evidence="1" id="KW-1133">Transmembrane helix</keyword>
<dbReference type="Proteomes" id="UP000034246">
    <property type="component" value="Unassembled WGS sequence"/>
</dbReference>
<keyword evidence="1" id="KW-0812">Transmembrane</keyword>
<gene>
    <name evidence="2" type="ORF">UT39_C0002G0009</name>
</gene>
<sequence>MKKKPFLIIIVVIVLVLSGIFIYQRTSRNTVVTNKDYPTTQNFNFYSINDIKQKSLASGTYNTEGYVVKQYECPFCPQETQCKPCMRDNIVISENNKLLDTYILTNNEIVVFANNPKQFELGKKYSFSVKILDHKSTDEPINDIELVGYQ</sequence>
<dbReference type="AlphaFoldDB" id="A0A0G0N8Q5"/>
<protein>
    <submittedName>
        <fullName evidence="2">Uncharacterized protein</fullName>
    </submittedName>
</protein>
<proteinExistence type="predicted"/>
<name>A0A0G0N8Q5_9BACT</name>
<evidence type="ECO:0000313" key="2">
    <source>
        <dbReference type="EMBL" id="KKR11828.1"/>
    </source>
</evidence>
<organism evidence="2 3">
    <name type="scientific">Candidatus Woesebacteria bacterium GW2011_GWA1_39_21</name>
    <dbReference type="NCBI Taxonomy" id="1618550"/>
    <lineage>
        <taxon>Bacteria</taxon>
        <taxon>Candidatus Woeseibacteriota</taxon>
    </lineage>
</organism>
<dbReference type="EMBL" id="LBWP01000002">
    <property type="protein sequence ID" value="KKR11828.1"/>
    <property type="molecule type" value="Genomic_DNA"/>
</dbReference>
<evidence type="ECO:0000256" key="1">
    <source>
        <dbReference type="SAM" id="Phobius"/>
    </source>
</evidence>
<keyword evidence="1" id="KW-0472">Membrane</keyword>
<reference evidence="2 3" key="1">
    <citation type="journal article" date="2015" name="Nature">
        <title>rRNA introns, odd ribosomes, and small enigmatic genomes across a large radiation of phyla.</title>
        <authorList>
            <person name="Brown C.T."/>
            <person name="Hug L.A."/>
            <person name="Thomas B.C."/>
            <person name="Sharon I."/>
            <person name="Castelle C.J."/>
            <person name="Singh A."/>
            <person name="Wilkins M.J."/>
            <person name="Williams K.H."/>
            <person name="Banfield J.F."/>
        </authorList>
    </citation>
    <scope>NUCLEOTIDE SEQUENCE [LARGE SCALE GENOMIC DNA]</scope>
</reference>
<comment type="caution">
    <text evidence="2">The sequence shown here is derived from an EMBL/GenBank/DDBJ whole genome shotgun (WGS) entry which is preliminary data.</text>
</comment>
<feature type="transmembrane region" description="Helical" evidence="1">
    <location>
        <begin position="6"/>
        <end position="23"/>
    </location>
</feature>
<evidence type="ECO:0000313" key="3">
    <source>
        <dbReference type="Proteomes" id="UP000034246"/>
    </source>
</evidence>